<keyword evidence="1" id="KW-1133">Transmembrane helix</keyword>
<feature type="transmembrane region" description="Helical" evidence="1">
    <location>
        <begin position="277"/>
        <end position="297"/>
    </location>
</feature>
<feature type="transmembrane region" description="Helical" evidence="1">
    <location>
        <begin position="309"/>
        <end position="334"/>
    </location>
</feature>
<feature type="transmembrane region" description="Helical" evidence="1">
    <location>
        <begin position="365"/>
        <end position="387"/>
    </location>
</feature>
<dbReference type="Pfam" id="PF11449">
    <property type="entry name" value="ArsP_2"/>
    <property type="match status" value="1"/>
</dbReference>
<keyword evidence="3" id="KW-1185">Reference proteome</keyword>
<comment type="caution">
    <text evidence="2">The sequence shown here is derived from an EMBL/GenBank/DDBJ whole genome shotgun (WGS) entry which is preliminary data.</text>
</comment>
<proteinExistence type="predicted"/>
<name>A0A369T8U8_9PROT</name>
<dbReference type="EMBL" id="QPMH01000009">
    <property type="protein sequence ID" value="RDD61720.1"/>
    <property type="molecule type" value="Genomic_DNA"/>
</dbReference>
<feature type="transmembrane region" description="Helical" evidence="1">
    <location>
        <begin position="46"/>
        <end position="72"/>
    </location>
</feature>
<dbReference type="InterPro" id="IPR021552">
    <property type="entry name" value="ArsP_2"/>
</dbReference>
<evidence type="ECO:0000313" key="3">
    <source>
        <dbReference type="Proteomes" id="UP000253941"/>
    </source>
</evidence>
<evidence type="ECO:0000256" key="1">
    <source>
        <dbReference type="SAM" id="Phobius"/>
    </source>
</evidence>
<dbReference type="Proteomes" id="UP000253941">
    <property type="component" value="Unassembled WGS sequence"/>
</dbReference>
<feature type="transmembrane region" description="Helical" evidence="1">
    <location>
        <begin position="228"/>
        <end position="248"/>
    </location>
</feature>
<feature type="transmembrane region" description="Helical" evidence="1">
    <location>
        <begin position="148"/>
        <end position="165"/>
    </location>
</feature>
<accession>A0A369T8U8</accession>
<keyword evidence="1" id="KW-0812">Transmembrane</keyword>
<feature type="transmembrane region" description="Helical" evidence="1">
    <location>
        <begin position="92"/>
        <end position="115"/>
    </location>
</feature>
<dbReference type="RefSeq" id="WP_114582263.1">
    <property type="nucleotide sequence ID" value="NZ_QPMH01000009.1"/>
</dbReference>
<evidence type="ECO:0008006" key="4">
    <source>
        <dbReference type="Google" id="ProtNLM"/>
    </source>
</evidence>
<dbReference type="AlphaFoldDB" id="A0A369T8U8"/>
<gene>
    <name evidence="2" type="ORF">DRB17_11020</name>
</gene>
<keyword evidence="1" id="KW-0472">Membrane</keyword>
<dbReference type="NCBIfam" id="NF037962">
    <property type="entry name" value="arsenic_eff"/>
    <property type="match status" value="2"/>
</dbReference>
<sequence length="389" mass="40557">MTALVVGARTGLITSANYARALGPWKLVLLFALVALTLVGPEARGVIAAAIADAYLQVSVFVAATLGVIYTFESRMKTDLAVVLDRYRAWQVPIAALLGALPGCGGAVAVVTQYVRGTLTFGSVVAVLTATMGDAAFLLLAAEPGTGIAIFALGAIVGTTSGYIIDWTHGTNFMRVARPDAPESLPLGDAPRVNPLRPIWAVLIVPGFILGALDLMQVDTDALFGPLAVYEPTLILGVAGALLAFGMWTLDPEQKFDPGICRAGGPFVRTVDATNFVTVWVIVGFLVYELGTHFSGIDLAAVFNTWAPLIPLLAVLVGFLPGCGPQIVVTTLYISGAMPLSGQLGNAISNDGDALFPAIAMAPRAAVVATLYSAVPAILVAYGYFLMFE</sequence>
<organism evidence="2 3">
    <name type="scientific">Ferruginivarius sediminum</name>
    <dbReference type="NCBI Taxonomy" id="2661937"/>
    <lineage>
        <taxon>Bacteria</taxon>
        <taxon>Pseudomonadati</taxon>
        <taxon>Pseudomonadota</taxon>
        <taxon>Alphaproteobacteria</taxon>
        <taxon>Rhodospirillales</taxon>
        <taxon>Rhodospirillaceae</taxon>
        <taxon>Ferruginivarius</taxon>
    </lineage>
</organism>
<reference evidence="2 3" key="1">
    <citation type="submission" date="2018-07" db="EMBL/GenBank/DDBJ databases">
        <title>Venubactetium sediminum gen. nov., sp. nov., isolated from a marine solar saltern.</title>
        <authorList>
            <person name="Wang S."/>
        </authorList>
    </citation>
    <scope>NUCLEOTIDE SEQUENCE [LARGE SCALE GENOMIC DNA]</scope>
    <source>
        <strain evidence="2 3">WD2A32</strain>
    </source>
</reference>
<feature type="transmembrane region" description="Helical" evidence="1">
    <location>
        <begin position="21"/>
        <end position="40"/>
    </location>
</feature>
<feature type="transmembrane region" description="Helical" evidence="1">
    <location>
        <begin position="121"/>
        <end position="141"/>
    </location>
</feature>
<protein>
    <recommendedName>
        <fullName evidence="4">Arsenic efflux protein</fullName>
    </recommendedName>
</protein>
<feature type="transmembrane region" description="Helical" evidence="1">
    <location>
        <begin position="199"/>
        <end position="216"/>
    </location>
</feature>
<evidence type="ECO:0000313" key="2">
    <source>
        <dbReference type="EMBL" id="RDD61720.1"/>
    </source>
</evidence>